<proteinExistence type="predicted"/>
<name>A0A5R9KAA5_9BACT</name>
<dbReference type="OrthoDB" id="941346at2"/>
<dbReference type="InterPro" id="IPR011250">
    <property type="entry name" value="OMP/PagP_B-barrel"/>
</dbReference>
<reference evidence="1 2" key="1">
    <citation type="submission" date="2019-05" db="EMBL/GenBank/DDBJ databases">
        <authorList>
            <person name="Qu J.-H."/>
        </authorList>
    </citation>
    <scope>NUCLEOTIDE SEQUENCE [LARGE SCALE GENOMIC DNA]</scope>
    <source>
        <strain evidence="1 2">Z12</strain>
    </source>
</reference>
<dbReference type="Proteomes" id="UP000309788">
    <property type="component" value="Unassembled WGS sequence"/>
</dbReference>
<organism evidence="1 2">
    <name type="scientific">Dyadobacter sediminis</name>
    <dbReference type="NCBI Taxonomy" id="1493691"/>
    <lineage>
        <taxon>Bacteria</taxon>
        <taxon>Pseudomonadati</taxon>
        <taxon>Bacteroidota</taxon>
        <taxon>Cytophagia</taxon>
        <taxon>Cytophagales</taxon>
        <taxon>Spirosomataceae</taxon>
        <taxon>Dyadobacter</taxon>
    </lineage>
</organism>
<dbReference type="SUPFAM" id="SSF56925">
    <property type="entry name" value="OMPA-like"/>
    <property type="match status" value="1"/>
</dbReference>
<comment type="caution">
    <text evidence="1">The sequence shown here is derived from an EMBL/GenBank/DDBJ whole genome shotgun (WGS) entry which is preliminary data.</text>
</comment>
<dbReference type="EMBL" id="VCEI01000025">
    <property type="protein sequence ID" value="TLU91692.1"/>
    <property type="molecule type" value="Genomic_DNA"/>
</dbReference>
<gene>
    <name evidence="1" type="ORF">FEM55_12960</name>
</gene>
<evidence type="ECO:0000313" key="2">
    <source>
        <dbReference type="Proteomes" id="UP000309788"/>
    </source>
</evidence>
<dbReference type="Gene3D" id="2.40.160.20">
    <property type="match status" value="1"/>
</dbReference>
<sequence length="257" mass="29361">MKTVVIFKWFNKKETAMLKYLIFLLIFFKTGCVSAQSSKWTFRLKPGYGWAGTEKTIILDRETKDEFSRGFKIGSGVRAGLRLSRFLTLAMDAEWQFSQDLRIRTFDARNSADTSNDPVYTTFYRNNFKRIQLPLTLQYSPFDKSFKPYITAGIMPSFITSGRIRYTAKSSLIGEIDSGNTPADFTIPANEKLRKNFSYIAGVGLNLKKRVSFELVYQFAKPINLAAFDPGSSAINVPVYTTRANEGWVFYVLIRLL</sequence>
<evidence type="ECO:0000313" key="1">
    <source>
        <dbReference type="EMBL" id="TLU91692.1"/>
    </source>
</evidence>
<dbReference type="AlphaFoldDB" id="A0A5R9KAA5"/>
<accession>A0A5R9KAA5</accession>
<keyword evidence="2" id="KW-1185">Reference proteome</keyword>
<protein>
    <submittedName>
        <fullName evidence="1">PorT family protein</fullName>
    </submittedName>
</protein>